<gene>
    <name evidence="7" type="primary">mraZ</name>
    <name evidence="9" type="ORF">H0I76_10675</name>
</gene>
<keyword evidence="6 7" id="KW-0804">Transcription</keyword>
<proteinExistence type="inferred from homology"/>
<keyword evidence="2 7" id="KW-0963">Cytoplasm</keyword>
<comment type="similarity">
    <text evidence="7">Belongs to the MraZ family.</text>
</comment>
<dbReference type="PANTHER" id="PTHR34701:SF1">
    <property type="entry name" value="TRANSCRIPTIONAL REGULATOR MRAZ"/>
    <property type="match status" value="1"/>
</dbReference>
<keyword evidence="3" id="KW-0677">Repeat</keyword>
<evidence type="ECO:0000313" key="10">
    <source>
        <dbReference type="Proteomes" id="UP000655420"/>
    </source>
</evidence>
<dbReference type="InterPro" id="IPR035644">
    <property type="entry name" value="MraZ_C"/>
</dbReference>
<evidence type="ECO:0000256" key="6">
    <source>
        <dbReference type="ARBA" id="ARBA00023163"/>
    </source>
</evidence>
<dbReference type="CDD" id="cd16320">
    <property type="entry name" value="MraZ_N"/>
    <property type="match status" value="1"/>
</dbReference>
<dbReference type="Proteomes" id="UP000655420">
    <property type="component" value="Unassembled WGS sequence"/>
</dbReference>
<dbReference type="InterPro" id="IPR020603">
    <property type="entry name" value="MraZ_dom"/>
</dbReference>
<keyword evidence="10" id="KW-1185">Reference proteome</keyword>
<evidence type="ECO:0000256" key="7">
    <source>
        <dbReference type="HAMAP-Rule" id="MF_01008"/>
    </source>
</evidence>
<dbReference type="GO" id="GO:0005737">
    <property type="term" value="C:cytoplasm"/>
    <property type="evidence" value="ECO:0007669"/>
    <property type="project" value="UniProtKB-UniRule"/>
</dbReference>
<evidence type="ECO:0000313" key="9">
    <source>
        <dbReference type="EMBL" id="MBK0399657.1"/>
    </source>
</evidence>
<dbReference type="GO" id="GO:0003700">
    <property type="term" value="F:DNA-binding transcription factor activity"/>
    <property type="evidence" value="ECO:0007669"/>
    <property type="project" value="UniProtKB-UniRule"/>
</dbReference>
<dbReference type="InterPro" id="IPR037914">
    <property type="entry name" value="SpoVT-AbrB_sf"/>
</dbReference>
<dbReference type="EMBL" id="JAEHHL010000006">
    <property type="protein sequence ID" value="MBK0399657.1"/>
    <property type="molecule type" value="Genomic_DNA"/>
</dbReference>
<dbReference type="Pfam" id="PF02381">
    <property type="entry name" value="MraZ"/>
    <property type="match status" value="1"/>
</dbReference>
<comment type="subcellular location">
    <subcellularLocation>
        <location evidence="7">Cytoplasm</location>
        <location evidence="7">Nucleoid</location>
    </subcellularLocation>
</comment>
<feature type="domain" description="SpoVT-AbrB" evidence="8">
    <location>
        <begin position="8"/>
        <end position="55"/>
    </location>
</feature>
<evidence type="ECO:0000256" key="3">
    <source>
        <dbReference type="ARBA" id="ARBA00022737"/>
    </source>
</evidence>
<dbReference type="SUPFAM" id="SSF89447">
    <property type="entry name" value="AbrB/MazE/MraZ-like"/>
    <property type="match status" value="1"/>
</dbReference>
<dbReference type="GO" id="GO:2000143">
    <property type="term" value="P:negative regulation of DNA-templated transcription initiation"/>
    <property type="evidence" value="ECO:0007669"/>
    <property type="project" value="TreeGrafter"/>
</dbReference>
<dbReference type="InterPro" id="IPR038619">
    <property type="entry name" value="MraZ_sf"/>
</dbReference>
<dbReference type="GO" id="GO:0009295">
    <property type="term" value="C:nucleoid"/>
    <property type="evidence" value="ECO:0007669"/>
    <property type="project" value="UniProtKB-SubCell"/>
</dbReference>
<dbReference type="Gene3D" id="3.40.1550.20">
    <property type="entry name" value="Transcriptional regulator MraZ domain"/>
    <property type="match status" value="1"/>
</dbReference>
<evidence type="ECO:0000256" key="2">
    <source>
        <dbReference type="ARBA" id="ARBA00022490"/>
    </source>
</evidence>
<accession>A0A8J7SFN6</accession>
<keyword evidence="4 7" id="KW-0805">Transcription regulation</keyword>
<dbReference type="GO" id="GO:0000976">
    <property type="term" value="F:transcription cis-regulatory region binding"/>
    <property type="evidence" value="ECO:0007669"/>
    <property type="project" value="TreeGrafter"/>
</dbReference>
<dbReference type="CDD" id="cd16321">
    <property type="entry name" value="MraZ_C"/>
    <property type="match status" value="1"/>
</dbReference>
<dbReference type="AlphaFoldDB" id="A0A8J7SFN6"/>
<protein>
    <recommendedName>
        <fullName evidence="1 7">Transcriptional regulator MraZ</fullName>
    </recommendedName>
</protein>
<feature type="domain" description="SpoVT-AbrB" evidence="8">
    <location>
        <begin position="85"/>
        <end position="128"/>
    </location>
</feature>
<comment type="caution">
    <text evidence="9">The sequence shown here is derived from an EMBL/GenBank/DDBJ whole genome shotgun (WGS) entry which is preliminary data.</text>
</comment>
<dbReference type="InterPro" id="IPR035642">
    <property type="entry name" value="MraZ_N"/>
</dbReference>
<dbReference type="PROSITE" id="PS51740">
    <property type="entry name" value="SPOVT_ABRB"/>
    <property type="match status" value="2"/>
</dbReference>
<name>A0A8J7SFN6_9RHOB</name>
<evidence type="ECO:0000259" key="8">
    <source>
        <dbReference type="PROSITE" id="PS51740"/>
    </source>
</evidence>
<dbReference type="InterPro" id="IPR003444">
    <property type="entry name" value="MraZ"/>
</dbReference>
<evidence type="ECO:0000256" key="4">
    <source>
        <dbReference type="ARBA" id="ARBA00023015"/>
    </source>
</evidence>
<evidence type="ECO:0000256" key="5">
    <source>
        <dbReference type="ARBA" id="ARBA00023125"/>
    </source>
</evidence>
<dbReference type="RefSeq" id="WP_200609855.1">
    <property type="nucleotide sequence ID" value="NZ_JAEHHL010000006.1"/>
</dbReference>
<dbReference type="PANTHER" id="PTHR34701">
    <property type="entry name" value="TRANSCRIPTIONAL REGULATOR MRAZ"/>
    <property type="match status" value="1"/>
</dbReference>
<evidence type="ECO:0000256" key="1">
    <source>
        <dbReference type="ARBA" id="ARBA00013860"/>
    </source>
</evidence>
<organism evidence="9 10">
    <name type="scientific">Thermohalobaculum xanthum</name>
    <dbReference type="NCBI Taxonomy" id="2753746"/>
    <lineage>
        <taxon>Bacteria</taxon>
        <taxon>Pseudomonadati</taxon>
        <taxon>Pseudomonadota</taxon>
        <taxon>Alphaproteobacteria</taxon>
        <taxon>Rhodobacterales</taxon>
        <taxon>Paracoccaceae</taxon>
        <taxon>Thermohalobaculum</taxon>
    </lineage>
</organism>
<reference evidence="9" key="1">
    <citation type="submission" date="2020-12" db="EMBL/GenBank/DDBJ databases">
        <title>Bacterial taxonomy.</title>
        <authorList>
            <person name="Pan X."/>
        </authorList>
    </citation>
    <scope>NUCLEOTIDE SEQUENCE</scope>
    <source>
        <strain evidence="9">M0105</strain>
    </source>
</reference>
<dbReference type="InterPro" id="IPR007159">
    <property type="entry name" value="SpoVT-AbrB_dom"/>
</dbReference>
<keyword evidence="5 7" id="KW-0238">DNA-binding</keyword>
<dbReference type="HAMAP" id="MF_01008">
    <property type="entry name" value="MraZ"/>
    <property type="match status" value="1"/>
</dbReference>
<comment type="subunit">
    <text evidence="7">Forms oligomers.</text>
</comment>
<sequence length="154" mass="17647">MPTVFSGTHPHKVEPRGRVSIPADFRRVLREAEAAEVFLVPQLRDERAHMFFTEKSLRSYIRSFDDMDLDAEQQRAIDEVITGEARSLAIDDLGRIVIPEEYRNSIGVGAECVFVGGGSYFEMWEPAAHAEYRRAQRELARDIIRSNRIKELPV</sequence>